<keyword evidence="3" id="KW-1185">Reference proteome</keyword>
<evidence type="ECO:0000313" key="3">
    <source>
        <dbReference type="Proteomes" id="UP001165080"/>
    </source>
</evidence>
<dbReference type="InterPro" id="IPR004323">
    <property type="entry name" value="Ion_tolerance_CutA"/>
</dbReference>
<proteinExistence type="inferred from homology"/>
<accession>A0A9W6EXL0</accession>
<protein>
    <submittedName>
        <fullName evidence="2">Uncharacterized protein</fullName>
    </submittedName>
</protein>
<dbReference type="EMBL" id="BRXU01000001">
    <property type="protein sequence ID" value="GLC48390.1"/>
    <property type="molecule type" value="Genomic_DNA"/>
</dbReference>
<sequence length="186" mass="18581">MPIALPRSFLTVAVLALAVIGPVAWYLSTPRPTAAAMSTSAAAATAGGAAPSASPSGAIVVYVTVPSAEVGESLASKLVESQLAACVNLLPGVTSIYSWKGKVEKDAELLLIIKSRSELLPELTAFVRANHPYDEPEVVGLPILGGSVSYLQWLMDNTRGAAATAGAGAGVEAAGAAGQGPAAGKA</sequence>
<evidence type="ECO:0000313" key="2">
    <source>
        <dbReference type="EMBL" id="GLC48390.1"/>
    </source>
</evidence>
<dbReference type="Pfam" id="PF03091">
    <property type="entry name" value="CutA1"/>
    <property type="match status" value="1"/>
</dbReference>
<dbReference type="OrthoDB" id="2017693at2759"/>
<dbReference type="PANTHER" id="PTHR23419:SF8">
    <property type="entry name" value="FI09726P"/>
    <property type="match status" value="1"/>
</dbReference>
<name>A0A9W6EXL0_9CHLO</name>
<dbReference type="Gene3D" id="3.30.70.120">
    <property type="match status" value="1"/>
</dbReference>
<dbReference type="PANTHER" id="PTHR23419">
    <property type="entry name" value="DIVALENT CATION TOLERANCE CUTA-RELATED"/>
    <property type="match status" value="1"/>
</dbReference>
<organism evidence="2 3">
    <name type="scientific">Pleodorina starrii</name>
    <dbReference type="NCBI Taxonomy" id="330485"/>
    <lineage>
        <taxon>Eukaryota</taxon>
        <taxon>Viridiplantae</taxon>
        <taxon>Chlorophyta</taxon>
        <taxon>core chlorophytes</taxon>
        <taxon>Chlorophyceae</taxon>
        <taxon>CS clade</taxon>
        <taxon>Chlamydomonadales</taxon>
        <taxon>Volvocaceae</taxon>
        <taxon>Pleodorina</taxon>
    </lineage>
</organism>
<evidence type="ECO:0000256" key="1">
    <source>
        <dbReference type="ARBA" id="ARBA00010169"/>
    </source>
</evidence>
<dbReference type="InterPro" id="IPR011322">
    <property type="entry name" value="N-reg_PII-like_a/b"/>
</dbReference>
<dbReference type="GO" id="GO:0010038">
    <property type="term" value="P:response to metal ion"/>
    <property type="evidence" value="ECO:0007669"/>
    <property type="project" value="InterPro"/>
</dbReference>
<dbReference type="AlphaFoldDB" id="A0A9W6EXL0"/>
<dbReference type="GO" id="GO:0005507">
    <property type="term" value="F:copper ion binding"/>
    <property type="evidence" value="ECO:0007669"/>
    <property type="project" value="TreeGrafter"/>
</dbReference>
<dbReference type="Proteomes" id="UP001165080">
    <property type="component" value="Unassembled WGS sequence"/>
</dbReference>
<comment type="similarity">
    <text evidence="1">Belongs to the CutA family.</text>
</comment>
<dbReference type="InterPro" id="IPR015867">
    <property type="entry name" value="N-reg_PII/ATP_PRibTrfase_C"/>
</dbReference>
<gene>
    <name evidence="2" type="primary">PLEST000941</name>
    <name evidence="2" type="ORF">PLESTB_000092000</name>
</gene>
<dbReference type="SUPFAM" id="SSF54913">
    <property type="entry name" value="GlnB-like"/>
    <property type="match status" value="1"/>
</dbReference>
<reference evidence="2 3" key="1">
    <citation type="journal article" date="2023" name="Commun. Biol.">
        <title>Reorganization of the ancestral sex-determining regions during the evolution of trioecy in Pleodorina starrii.</title>
        <authorList>
            <person name="Takahashi K."/>
            <person name="Suzuki S."/>
            <person name="Kawai-Toyooka H."/>
            <person name="Yamamoto K."/>
            <person name="Hamaji T."/>
            <person name="Ootsuki R."/>
            <person name="Yamaguchi H."/>
            <person name="Kawachi M."/>
            <person name="Higashiyama T."/>
            <person name="Nozaki H."/>
        </authorList>
    </citation>
    <scope>NUCLEOTIDE SEQUENCE [LARGE SCALE GENOMIC DNA]</scope>
    <source>
        <strain evidence="2 3">NIES-4479</strain>
    </source>
</reference>
<comment type="caution">
    <text evidence="2">The sequence shown here is derived from an EMBL/GenBank/DDBJ whole genome shotgun (WGS) entry which is preliminary data.</text>
</comment>